<name>A0A7S3SWG7_EMIHU</name>
<evidence type="ECO:0008006" key="3">
    <source>
        <dbReference type="Google" id="ProtNLM"/>
    </source>
</evidence>
<feature type="region of interest" description="Disordered" evidence="1">
    <location>
        <begin position="167"/>
        <end position="189"/>
    </location>
</feature>
<gene>
    <name evidence="2" type="ORF">EHUX00137_LOCUS28020</name>
</gene>
<accession>A0A7S3SWG7</accession>
<feature type="compositionally biased region" description="Basic and acidic residues" evidence="1">
    <location>
        <begin position="167"/>
        <end position="182"/>
    </location>
</feature>
<dbReference type="EMBL" id="HBIR01035920">
    <property type="protein sequence ID" value="CAE0566819.1"/>
    <property type="molecule type" value="Transcribed_RNA"/>
</dbReference>
<dbReference type="AlphaFoldDB" id="A0A7S3SWG7"/>
<protein>
    <recommendedName>
        <fullName evidence="3">ShKT domain-containing protein</fullName>
    </recommendedName>
</protein>
<evidence type="ECO:0000256" key="1">
    <source>
        <dbReference type="SAM" id="MobiDB-lite"/>
    </source>
</evidence>
<evidence type="ECO:0000313" key="2">
    <source>
        <dbReference type="EMBL" id="CAE0566819.1"/>
    </source>
</evidence>
<sequence length="333" mass="35765">MLRDYDKEETGPNLPAMQMNGNIVGTREAIVKLNLLAAIGMEMLRLQQVKSLAVSITLTGNATSLIAAAITLGTRTMGLVKATFGVARVTKITETMVVFHTLEPNLAIMINERKATLKLMDPATGAVLESTFLCSSSVDCGALHVKGSEEEELVEKAEVALAAAAERRRLNPDTSPRKRSLDDCTDPSSDDAEAWDCECLQDMQETCGQDNDECILKLMCCGNAAASVCDEWKDANCGAYPCTRRALYSTEPAGDRFDEEPAEICADSPVEIISSEVERLGFPAASSCSEMLSIGACDHDLVKHHLCAKTCGGCDVESDGQAASRRRLGKCAE</sequence>
<proteinExistence type="predicted"/>
<organism evidence="2">
    <name type="scientific">Emiliania huxleyi</name>
    <name type="common">Coccolithophore</name>
    <name type="synonym">Pontosphaera huxleyi</name>
    <dbReference type="NCBI Taxonomy" id="2903"/>
    <lineage>
        <taxon>Eukaryota</taxon>
        <taxon>Haptista</taxon>
        <taxon>Haptophyta</taxon>
        <taxon>Prymnesiophyceae</taxon>
        <taxon>Isochrysidales</taxon>
        <taxon>Noelaerhabdaceae</taxon>
        <taxon>Emiliania</taxon>
    </lineage>
</organism>
<reference evidence="2" key="1">
    <citation type="submission" date="2021-01" db="EMBL/GenBank/DDBJ databases">
        <authorList>
            <person name="Corre E."/>
            <person name="Pelletier E."/>
            <person name="Niang G."/>
            <person name="Scheremetjew M."/>
            <person name="Finn R."/>
            <person name="Kale V."/>
            <person name="Holt S."/>
            <person name="Cochrane G."/>
            <person name="Meng A."/>
            <person name="Brown T."/>
            <person name="Cohen L."/>
        </authorList>
    </citation>
    <scope>NUCLEOTIDE SEQUENCE</scope>
    <source>
        <strain evidence="2">379</strain>
    </source>
</reference>